<dbReference type="Pfam" id="PF14188">
    <property type="entry name" value="DUF4311"/>
    <property type="match status" value="1"/>
</dbReference>
<organism evidence="2 3">
    <name type="scientific">Fusobacterium ulcerans</name>
    <dbReference type="NCBI Taxonomy" id="861"/>
    <lineage>
        <taxon>Bacteria</taxon>
        <taxon>Fusobacteriati</taxon>
        <taxon>Fusobacteriota</taxon>
        <taxon>Fusobacteriia</taxon>
        <taxon>Fusobacteriales</taxon>
        <taxon>Fusobacteriaceae</taxon>
        <taxon>Fusobacterium</taxon>
    </lineage>
</organism>
<protein>
    <recommendedName>
        <fullName evidence="4">DUF4311 domain-containing protein</fullName>
    </recommendedName>
</protein>
<dbReference type="GeneID" id="78454990"/>
<proteinExistence type="predicted"/>
<evidence type="ECO:0008006" key="4">
    <source>
        <dbReference type="Google" id="ProtNLM"/>
    </source>
</evidence>
<feature type="transmembrane region" description="Helical" evidence="1">
    <location>
        <begin position="143"/>
        <end position="164"/>
    </location>
</feature>
<keyword evidence="1" id="KW-0812">Transmembrane</keyword>
<evidence type="ECO:0000256" key="1">
    <source>
        <dbReference type="SAM" id="Phobius"/>
    </source>
</evidence>
<feature type="transmembrane region" description="Helical" evidence="1">
    <location>
        <begin position="55"/>
        <end position="75"/>
    </location>
</feature>
<dbReference type="KEGG" id="ful:C4N20_09220"/>
<dbReference type="EMBL" id="LS483487">
    <property type="protein sequence ID" value="SQJ00040.1"/>
    <property type="molecule type" value="Genomic_DNA"/>
</dbReference>
<feature type="transmembrane region" description="Helical" evidence="1">
    <location>
        <begin position="211"/>
        <end position="232"/>
    </location>
</feature>
<evidence type="ECO:0000313" key="2">
    <source>
        <dbReference type="EMBL" id="SQJ00040.1"/>
    </source>
</evidence>
<keyword evidence="1" id="KW-1133">Transmembrane helix</keyword>
<dbReference type="InterPro" id="IPR020042">
    <property type="entry name" value="DUF4311"/>
</dbReference>
<feature type="transmembrane region" description="Helical" evidence="1">
    <location>
        <begin position="111"/>
        <end position="131"/>
    </location>
</feature>
<keyword evidence="1" id="KW-0472">Membrane</keyword>
<name>A0AAX1TSB6_9FUSO</name>
<dbReference type="AlphaFoldDB" id="A0AAX1TSB6"/>
<feature type="transmembrane region" description="Helical" evidence="1">
    <location>
        <begin position="6"/>
        <end position="27"/>
    </location>
</feature>
<dbReference type="NCBIfam" id="TIGR03580">
    <property type="entry name" value="EF_0832"/>
    <property type="match status" value="1"/>
</dbReference>
<sequence length="239" mass="25024">MIVIVIKSLIIGFIGGAAVAAGAARMFHTPNSQSMGAFRTLGELNACQGDPMAHFSFGLGFLFNAAAAVMAAGALTQDVFHRIVPNFAAASLLIKNKNVEETMHDPLKMGIMGGFIGAIVVTFLNTVASLIPTALSQIAKEILSPAAALMINPVMPIVFWLAALDAGKITGVWATVLGGMAHMIMGNAVPGIVLGILIGQTIDENGYNKSVKVMGAIVIVLFIVIAYFRGFFAKLGLFM</sequence>
<accession>A0AAX1TSB6</accession>
<dbReference type="RefSeq" id="WP_005979312.1">
    <property type="nucleotide sequence ID" value="NZ_BAABXY010000001.1"/>
</dbReference>
<evidence type="ECO:0000313" key="3">
    <source>
        <dbReference type="Proteomes" id="UP000249008"/>
    </source>
</evidence>
<reference evidence="2 3" key="1">
    <citation type="submission" date="2018-06" db="EMBL/GenBank/DDBJ databases">
        <authorList>
            <consortium name="Pathogen Informatics"/>
            <person name="Doyle S."/>
        </authorList>
    </citation>
    <scope>NUCLEOTIDE SEQUENCE [LARGE SCALE GENOMIC DNA]</scope>
    <source>
        <strain evidence="2 3">NCTC12112</strain>
    </source>
</reference>
<dbReference type="Proteomes" id="UP000249008">
    <property type="component" value="Chromosome 1"/>
</dbReference>
<gene>
    <name evidence="2" type="ORF">NCTC12112_00395</name>
</gene>
<feature type="transmembrane region" description="Helical" evidence="1">
    <location>
        <begin position="176"/>
        <end position="199"/>
    </location>
</feature>